<evidence type="ECO:0000256" key="1">
    <source>
        <dbReference type="ARBA" id="ARBA00001182"/>
    </source>
</evidence>
<dbReference type="GO" id="GO:0034976">
    <property type="term" value="P:response to endoplasmic reticulum stress"/>
    <property type="evidence" value="ECO:0007669"/>
    <property type="project" value="TreeGrafter"/>
</dbReference>
<dbReference type="SUPFAM" id="SSF48403">
    <property type="entry name" value="Ankyrin repeat"/>
    <property type="match status" value="1"/>
</dbReference>
<evidence type="ECO:0000256" key="22">
    <source>
        <dbReference type="PIRSR" id="PIRSR605792-51"/>
    </source>
</evidence>
<dbReference type="Proteomes" id="UP000664991">
    <property type="component" value="Unassembled WGS sequence"/>
</dbReference>
<keyword evidence="15" id="KW-0472">Membrane</keyword>
<feature type="domain" description="Thioredoxin" evidence="26">
    <location>
        <begin position="15"/>
        <end position="136"/>
    </location>
</feature>
<dbReference type="InterPro" id="IPR017937">
    <property type="entry name" value="Thioredoxin_CS"/>
</dbReference>
<dbReference type="GO" id="GO:0005634">
    <property type="term" value="C:nucleus"/>
    <property type="evidence" value="ECO:0007669"/>
    <property type="project" value="UniProtKB-SubCell"/>
</dbReference>
<dbReference type="InterPro" id="IPR005792">
    <property type="entry name" value="Prot_disulphide_isomerase"/>
</dbReference>
<evidence type="ECO:0000256" key="10">
    <source>
        <dbReference type="ARBA" id="ARBA00022475"/>
    </source>
</evidence>
<keyword evidence="13" id="KW-0677">Repeat</keyword>
<name>A0A835ZYF0_SHEEP</name>
<keyword evidence="16 22" id="KW-1015">Disulfide bond</keyword>
<evidence type="ECO:0000256" key="7">
    <source>
        <dbReference type="ARBA" id="ARBA00006347"/>
    </source>
</evidence>
<evidence type="ECO:0000256" key="18">
    <source>
        <dbReference type="ARBA" id="ARBA00023235"/>
    </source>
</evidence>
<keyword evidence="23" id="KW-0040">ANK repeat</keyword>
<dbReference type="NCBIfam" id="TIGR01126">
    <property type="entry name" value="pdi_dom"/>
    <property type="match status" value="2"/>
</dbReference>
<dbReference type="SUPFAM" id="SSF52833">
    <property type="entry name" value="Thioredoxin-like"/>
    <property type="match status" value="4"/>
</dbReference>
<evidence type="ECO:0000256" key="3">
    <source>
        <dbReference type="ARBA" id="ARBA00004202"/>
    </source>
</evidence>
<evidence type="ECO:0000256" key="9">
    <source>
        <dbReference type="ARBA" id="ARBA00012723"/>
    </source>
</evidence>
<evidence type="ECO:0000256" key="19">
    <source>
        <dbReference type="ARBA" id="ARBA00023242"/>
    </source>
</evidence>
<keyword evidence="18 25" id="KW-0413">Isomerase</keyword>
<evidence type="ECO:0000256" key="24">
    <source>
        <dbReference type="RuleBase" id="RU004208"/>
    </source>
</evidence>
<dbReference type="PRINTS" id="PR00421">
    <property type="entry name" value="THIOREDOXIN"/>
</dbReference>
<dbReference type="Pfam" id="PF13857">
    <property type="entry name" value="Ank_5"/>
    <property type="match status" value="1"/>
</dbReference>
<dbReference type="FunFam" id="3.40.30.10:FF:000027">
    <property type="entry name" value="protein disulfide-isomerase A2"/>
    <property type="match status" value="1"/>
</dbReference>
<evidence type="ECO:0000256" key="16">
    <source>
        <dbReference type="ARBA" id="ARBA00023157"/>
    </source>
</evidence>
<dbReference type="Pfam" id="PF14799">
    <property type="entry name" value="FAM195"/>
    <property type="match status" value="1"/>
</dbReference>
<dbReference type="PROSITE" id="PS00194">
    <property type="entry name" value="THIOREDOXIN_1"/>
    <property type="match status" value="2"/>
</dbReference>
<evidence type="ECO:0000256" key="15">
    <source>
        <dbReference type="ARBA" id="ARBA00023136"/>
    </source>
</evidence>
<dbReference type="GO" id="GO:0042470">
    <property type="term" value="C:melanosome"/>
    <property type="evidence" value="ECO:0007669"/>
    <property type="project" value="UniProtKB-SubCell"/>
</dbReference>
<dbReference type="NCBIfam" id="TIGR01130">
    <property type="entry name" value="ER_PDI_fam"/>
    <property type="match status" value="1"/>
</dbReference>
<dbReference type="EMBL" id="JAEMGP010000011">
    <property type="protein sequence ID" value="KAG5202966.1"/>
    <property type="molecule type" value="Genomic_DNA"/>
</dbReference>
<dbReference type="AlphaFoldDB" id="A0A835ZYF0"/>
<feature type="chain" id="PRO_5033093989" description="Protein disulfide-isomerase" evidence="25">
    <location>
        <begin position="21"/>
        <end position="813"/>
    </location>
</feature>
<dbReference type="FunFam" id="3.40.30.10:FF:000110">
    <property type="entry name" value="Protein disulfide-isomerase"/>
    <property type="match status" value="1"/>
</dbReference>
<dbReference type="Gene3D" id="1.25.40.20">
    <property type="entry name" value="Ankyrin repeat-containing domain"/>
    <property type="match status" value="1"/>
</dbReference>
<dbReference type="GO" id="GO:0003756">
    <property type="term" value="F:protein disulfide isomerase activity"/>
    <property type="evidence" value="ECO:0007669"/>
    <property type="project" value="UniProtKB-EC"/>
</dbReference>
<feature type="disulfide bond" description="Redox-active" evidence="22">
    <location>
        <begin position="399"/>
        <end position="402"/>
    </location>
</feature>
<keyword evidence="17" id="KW-0143">Chaperone</keyword>
<dbReference type="Gene3D" id="3.40.30.10">
    <property type="entry name" value="Glutaredoxin"/>
    <property type="match status" value="4"/>
</dbReference>
<evidence type="ECO:0000256" key="11">
    <source>
        <dbReference type="ARBA" id="ARBA00022490"/>
    </source>
</evidence>
<keyword evidence="12 25" id="KW-0732">Signal</keyword>
<dbReference type="Pfam" id="PF00085">
    <property type="entry name" value="Thioredoxin"/>
    <property type="match status" value="2"/>
</dbReference>
<reference evidence="27 28" key="1">
    <citation type="submission" date="2020-12" db="EMBL/GenBank/DDBJ databases">
        <title>De novo assembly of Tibetan sheep genome.</title>
        <authorList>
            <person name="Li X."/>
        </authorList>
    </citation>
    <scope>NUCLEOTIDE SEQUENCE [LARGE SCALE GENOMIC DNA]</scope>
    <source>
        <tissue evidence="27">Heart</tissue>
    </source>
</reference>
<keyword evidence="14" id="KW-0256">Endoplasmic reticulum</keyword>
<dbReference type="InterPro" id="IPR002110">
    <property type="entry name" value="Ankyrin_rpt"/>
</dbReference>
<feature type="repeat" description="ANK" evidence="23">
    <location>
        <begin position="673"/>
        <end position="705"/>
    </location>
</feature>
<dbReference type="FunFam" id="3.40.30.10:FF:000023">
    <property type="entry name" value="Protein disulfide-isomerase"/>
    <property type="match status" value="1"/>
</dbReference>
<accession>A0A835ZYF0</accession>
<dbReference type="GO" id="GO:0005788">
    <property type="term" value="C:endoplasmic reticulum lumen"/>
    <property type="evidence" value="ECO:0007669"/>
    <property type="project" value="UniProtKB-SubCell"/>
</dbReference>
<dbReference type="PROSITE" id="PS50088">
    <property type="entry name" value="ANK_REPEAT"/>
    <property type="match status" value="1"/>
</dbReference>
<evidence type="ECO:0000313" key="28">
    <source>
        <dbReference type="Proteomes" id="UP000664991"/>
    </source>
</evidence>
<dbReference type="FunFam" id="3.40.30.10:FF:000030">
    <property type="entry name" value="Protein disulfide-isomerase"/>
    <property type="match status" value="1"/>
</dbReference>
<dbReference type="CDD" id="cd02981">
    <property type="entry name" value="PDI_b_family"/>
    <property type="match status" value="1"/>
</dbReference>
<evidence type="ECO:0000256" key="8">
    <source>
        <dbReference type="ARBA" id="ARBA00010821"/>
    </source>
</evidence>
<sequence length="813" mass="90540">MLRRALLCLALTALFRAGAGAPDEEDHVLVLHKGNFDEALAAHKYLLVEFYAPWCGHCKALAPEYAKAAGKLKAEGSEIRLAKVDATEESDLAQQYGVRGYPTIKFFKNGDTASPKEYTAGREADDIVNWLKKRTGPAASTLSDGAAAEALVESSEVAVIGFFKDVESDSAKQFLLAAEAIDDIPFGITSNSDVFSKYQLDKDGVVLFKKFDEGRNNFEGEVTKEKLLDFIKHNQLPLVIEFTEQTAPKIFGGEIKTHILLFLPKSVSDYEGKLSNFKKAAESFKGKILFIFIDSDHTDNQRILEFFGLKKEECPAVRLITLEEEMTKYKPESDELTAEKITEFCHRFLEGKIKPHLMSQELPDDWDKQPVKVLVGKNFEEVAFDEKKNVFVEFYAPWCGHCKQLAPIWDKLGETYKDHENIVIAKMDSTANEVEAVKVHSFPTLKFFPASADRTVIDYNGERTLDGFKKFLESGGQDGAGDDDDLEDLEEAEEPDLEEDDDQKAVKDELKDACLTRFAASSSDAARALEMAGACLADVTVACAGAIPGSVRVVPRSSPADTFSIRRETLVLNDLGYLSALLMGLALLVLLLPSVKHLRGPVVGQGAVARKDLTPLARHSDSPRQRRRRLLADRSVHFPNDVLFLDHIRQGDLEQVGRFIRTRKVSLDTIYPSGLAALHEAVLSGNLECVKLLVKYGADIHQRDETGWTPLHIACSDGYPDIARVVYNGKRNSSPRSPPNSSEIFTPAHEENVRFIYEAWQGVERDLRSQMSGSERGLVEEYVEKVPNPSLKTFKPIDLSDLKRRNTQDAKKS</sequence>
<evidence type="ECO:0000256" key="25">
    <source>
        <dbReference type="RuleBase" id="RU361130"/>
    </source>
</evidence>
<comment type="subcellular location">
    <subcellularLocation>
        <location evidence="3">Cell membrane</location>
        <topology evidence="3">Peripheral membrane protein</topology>
    </subcellularLocation>
    <subcellularLocation>
        <location evidence="4">Cytoplasm</location>
        <location evidence="4">Stress granule</location>
    </subcellularLocation>
    <subcellularLocation>
        <location evidence="6">Endoplasmic reticulum lumen</location>
    </subcellularLocation>
    <subcellularLocation>
        <location evidence="5">Melanosome</location>
    </subcellularLocation>
    <subcellularLocation>
        <location evidence="2">Nucleus</location>
    </subcellularLocation>
</comment>
<dbReference type="CDD" id="cd02982">
    <property type="entry name" value="PDI_b'_family"/>
    <property type="match status" value="1"/>
</dbReference>
<dbReference type="CDD" id="cd02995">
    <property type="entry name" value="PDI_a_PDI_a'_C"/>
    <property type="match status" value="1"/>
</dbReference>
<dbReference type="InterPro" id="IPR005788">
    <property type="entry name" value="PDI_thioredoxin-like_dom"/>
</dbReference>
<evidence type="ECO:0000256" key="14">
    <source>
        <dbReference type="ARBA" id="ARBA00022824"/>
    </source>
</evidence>
<evidence type="ECO:0000256" key="21">
    <source>
        <dbReference type="ARBA" id="ARBA00039846"/>
    </source>
</evidence>
<evidence type="ECO:0000256" key="4">
    <source>
        <dbReference type="ARBA" id="ARBA00004210"/>
    </source>
</evidence>
<evidence type="ECO:0000256" key="13">
    <source>
        <dbReference type="ARBA" id="ARBA00022737"/>
    </source>
</evidence>
<comment type="caution">
    <text evidence="27">The sequence shown here is derived from an EMBL/GenBank/DDBJ whole genome shotgun (WGS) entry which is preliminary data.</text>
</comment>
<dbReference type="GO" id="GO:0006457">
    <property type="term" value="P:protein folding"/>
    <property type="evidence" value="ECO:0007669"/>
    <property type="project" value="TreeGrafter"/>
</dbReference>
<evidence type="ECO:0000256" key="23">
    <source>
        <dbReference type="PROSITE-ProRule" id="PRU00023"/>
    </source>
</evidence>
<dbReference type="PROSITE" id="PS50297">
    <property type="entry name" value="ANK_REP_REGION"/>
    <property type="match status" value="1"/>
</dbReference>
<keyword evidence="10" id="KW-1003">Cell membrane</keyword>
<keyword evidence="19" id="KW-0539">Nucleus</keyword>
<dbReference type="InterPro" id="IPR013766">
    <property type="entry name" value="Thioredoxin_domain"/>
</dbReference>
<dbReference type="InterPro" id="IPR036770">
    <property type="entry name" value="Ankyrin_rpt-contain_sf"/>
</dbReference>
<feature type="domain" description="Thioredoxin" evidence="26">
    <location>
        <begin position="351"/>
        <end position="477"/>
    </location>
</feature>
<dbReference type="CDD" id="cd02961">
    <property type="entry name" value="PDI_a_family"/>
    <property type="match status" value="1"/>
</dbReference>
<dbReference type="GO" id="GO:0010494">
    <property type="term" value="C:cytoplasmic stress granule"/>
    <property type="evidence" value="ECO:0007669"/>
    <property type="project" value="UniProtKB-SubCell"/>
</dbReference>
<dbReference type="EC" id="5.3.4.1" evidence="9 25"/>
<protein>
    <recommendedName>
        <fullName evidence="21 25">Protein disulfide-isomerase</fullName>
        <ecNumber evidence="9 25">5.3.4.1</ecNumber>
    </recommendedName>
</protein>
<evidence type="ECO:0000256" key="6">
    <source>
        <dbReference type="ARBA" id="ARBA00004319"/>
    </source>
</evidence>
<organism evidence="27 28">
    <name type="scientific">Ovis aries</name>
    <name type="common">Sheep</name>
    <dbReference type="NCBI Taxonomy" id="9940"/>
    <lineage>
        <taxon>Eukaryota</taxon>
        <taxon>Metazoa</taxon>
        <taxon>Chordata</taxon>
        <taxon>Craniata</taxon>
        <taxon>Vertebrata</taxon>
        <taxon>Euteleostomi</taxon>
        <taxon>Mammalia</taxon>
        <taxon>Eutheria</taxon>
        <taxon>Laurasiatheria</taxon>
        <taxon>Artiodactyla</taxon>
        <taxon>Ruminantia</taxon>
        <taxon>Pecora</taxon>
        <taxon>Bovidae</taxon>
        <taxon>Caprinae</taxon>
        <taxon>Ovis</taxon>
    </lineage>
</organism>
<dbReference type="PROSITE" id="PS51352">
    <property type="entry name" value="THIOREDOXIN_2"/>
    <property type="match status" value="2"/>
</dbReference>
<evidence type="ECO:0000256" key="12">
    <source>
        <dbReference type="ARBA" id="ARBA00022729"/>
    </source>
</evidence>
<evidence type="ECO:0000256" key="2">
    <source>
        <dbReference type="ARBA" id="ARBA00004123"/>
    </source>
</evidence>
<evidence type="ECO:0000313" key="27">
    <source>
        <dbReference type="EMBL" id="KAG5202966.1"/>
    </source>
</evidence>
<dbReference type="PANTHER" id="PTHR18929">
    <property type="entry name" value="PROTEIN DISULFIDE ISOMERASE"/>
    <property type="match status" value="1"/>
</dbReference>
<evidence type="ECO:0000256" key="20">
    <source>
        <dbReference type="ARBA" id="ARBA00023284"/>
    </source>
</evidence>
<evidence type="ECO:0000256" key="17">
    <source>
        <dbReference type="ARBA" id="ARBA00023186"/>
    </source>
</evidence>
<dbReference type="PANTHER" id="PTHR18929:SF101">
    <property type="entry name" value="PROTEIN DISULFIDE-ISOMERASE"/>
    <property type="match status" value="1"/>
</dbReference>
<dbReference type="Pfam" id="PF13848">
    <property type="entry name" value="Thioredoxin_6"/>
    <property type="match status" value="1"/>
</dbReference>
<feature type="disulfide bond" description="Redox-active" evidence="22">
    <location>
        <begin position="55"/>
        <end position="58"/>
    </location>
</feature>
<dbReference type="SMART" id="SM00248">
    <property type="entry name" value="ANK"/>
    <property type="match status" value="2"/>
</dbReference>
<keyword evidence="11" id="KW-0963">Cytoplasm</keyword>
<feature type="signal peptide" evidence="25">
    <location>
        <begin position="1"/>
        <end position="20"/>
    </location>
</feature>
<comment type="catalytic activity">
    <reaction evidence="1 25">
        <text>Catalyzes the rearrangement of -S-S- bonds in proteins.</text>
        <dbReference type="EC" id="5.3.4.1"/>
    </reaction>
</comment>
<evidence type="ECO:0000259" key="26">
    <source>
        <dbReference type="PROSITE" id="PS51352"/>
    </source>
</evidence>
<dbReference type="InterPro" id="IPR029428">
    <property type="entry name" value="MCRIP"/>
</dbReference>
<dbReference type="InterPro" id="IPR036249">
    <property type="entry name" value="Thioredoxin-like_sf"/>
</dbReference>
<gene>
    <name evidence="27" type="ORF">JEQ12_002549</name>
</gene>
<comment type="similarity">
    <text evidence="7 24">Belongs to the protein disulfide isomerase family.</text>
</comment>
<evidence type="ECO:0000256" key="5">
    <source>
        <dbReference type="ARBA" id="ARBA00004223"/>
    </source>
</evidence>
<keyword evidence="20 22" id="KW-0676">Redox-active center</keyword>
<comment type="similarity">
    <text evidence="8">Belongs to the MCRIP family.</text>
</comment>
<dbReference type="GO" id="GO:0009897">
    <property type="term" value="C:external side of plasma membrane"/>
    <property type="evidence" value="ECO:0007669"/>
    <property type="project" value="TreeGrafter"/>
</dbReference>
<proteinExistence type="inferred from homology"/>